<dbReference type="Pfam" id="PF07715">
    <property type="entry name" value="Plug"/>
    <property type="match status" value="1"/>
</dbReference>
<feature type="domain" description="TonB-dependent receptor plug" evidence="15">
    <location>
        <begin position="85"/>
        <end position="188"/>
    </location>
</feature>
<keyword evidence="5 10" id="KW-0812">Transmembrane</keyword>
<evidence type="ECO:0000256" key="1">
    <source>
        <dbReference type="ARBA" id="ARBA00004571"/>
    </source>
</evidence>
<keyword evidence="8 16" id="KW-0675">Receptor</keyword>
<dbReference type="SUPFAM" id="SSF56935">
    <property type="entry name" value="Porins"/>
    <property type="match status" value="1"/>
</dbReference>
<evidence type="ECO:0000256" key="6">
    <source>
        <dbReference type="ARBA" id="ARBA00023077"/>
    </source>
</evidence>
<evidence type="ECO:0000313" key="17">
    <source>
        <dbReference type="Proteomes" id="UP000323560"/>
    </source>
</evidence>
<evidence type="ECO:0000256" key="13">
    <source>
        <dbReference type="SAM" id="SignalP"/>
    </source>
</evidence>
<feature type="domain" description="TonB-dependent receptor-like beta-barrel" evidence="14">
    <location>
        <begin position="259"/>
        <end position="716"/>
    </location>
</feature>
<dbReference type="GO" id="GO:0015344">
    <property type="term" value="F:siderophore uptake transmembrane transporter activity"/>
    <property type="evidence" value="ECO:0007669"/>
    <property type="project" value="TreeGrafter"/>
</dbReference>
<feature type="signal peptide" evidence="13">
    <location>
        <begin position="1"/>
        <end position="31"/>
    </location>
</feature>
<evidence type="ECO:0000256" key="8">
    <source>
        <dbReference type="ARBA" id="ARBA00023170"/>
    </source>
</evidence>
<evidence type="ECO:0000256" key="12">
    <source>
        <dbReference type="SAM" id="MobiDB-lite"/>
    </source>
</evidence>
<dbReference type="InterPro" id="IPR012910">
    <property type="entry name" value="Plug_dom"/>
</dbReference>
<keyword evidence="7 10" id="KW-0472">Membrane</keyword>
<sequence length="747" mass="82527">MVKIVRSPYMKKTARSGLLSLLVGTSFYAHAAQSAPQPGPTTEIPRKKMAPKPVHGSAAKSSNATKNEVISVRGQRQQYVGKIPAKDLPQNIQTITGATLEKAGIVKLADALDLVSGVSRQNSYGGLWDSFAVRGFAGDINVPSGYLVNGFNYGRGFGGPVDVSGIERMDVLKGPTSALFGRGEPGGTVNIITKKPQFVPQGSLMFQGGSYNNFRPEADYTTPLTHNFAVRINGAFEDADSFRDTVHTRKYAVTPSFLWQITNNTSASYQFSWKHQEIPFDRGVVALNGRLGAIPNSRFLGEPADGPTKTNDLGHQFQLQHDFNKKWSALFGVGYRTTSLVGYSESPELTAARQPFFVDGRTLSRQRRYTDFHTTDLVLRGEVSGEFSTFGFVHHLLVGADYDDFTYNNYQERFRPPTLASQPTYAQLNAIDIYNPIYLSADGVPATNSVTTNQYEQDKTWGTYLQDHVDITRQIKIRFGGRYDNFEQSIYSRSSQVTGRQHPNAFSPQVGIVYEPIRTVSLYFSYGKGFRANTGSSYYGVPFAPERSKSYEFGAKYTSSDKRVTASVAFFQMYKNNILSADPVNSGYSLAIGTAESKGVEVDVNAYLPYKFRIMADYAYVDAFSTSSTLDPDFGRVVAAGDPLINVPKNSGNVLLFKDFTVFGKNASFGAGVNYVGRRLGQTGTSFYLPSYTLLRFLGSVNVTKSIIVSGEINNVTGKQYYANSYAALWVYPGSPRMFFLRARYKF</sequence>
<proteinExistence type="inferred from homology"/>
<dbReference type="GO" id="GO:0038023">
    <property type="term" value="F:signaling receptor activity"/>
    <property type="evidence" value="ECO:0007669"/>
    <property type="project" value="InterPro"/>
</dbReference>
<evidence type="ECO:0000256" key="2">
    <source>
        <dbReference type="ARBA" id="ARBA00009810"/>
    </source>
</evidence>
<dbReference type="PROSITE" id="PS52016">
    <property type="entry name" value="TONB_DEPENDENT_REC_3"/>
    <property type="match status" value="1"/>
</dbReference>
<evidence type="ECO:0000256" key="9">
    <source>
        <dbReference type="ARBA" id="ARBA00023237"/>
    </source>
</evidence>
<evidence type="ECO:0000259" key="14">
    <source>
        <dbReference type="Pfam" id="PF00593"/>
    </source>
</evidence>
<dbReference type="NCBIfam" id="TIGR01783">
    <property type="entry name" value="TonB-siderophor"/>
    <property type="match status" value="1"/>
</dbReference>
<dbReference type="InterPro" id="IPR039426">
    <property type="entry name" value="TonB-dep_rcpt-like"/>
</dbReference>
<keyword evidence="4 10" id="KW-1134">Transmembrane beta strand</keyword>
<name>A0AAP9EQA8_GLUTH</name>
<dbReference type="Gene3D" id="2.170.130.10">
    <property type="entry name" value="TonB-dependent receptor, plug domain"/>
    <property type="match status" value="1"/>
</dbReference>
<evidence type="ECO:0000256" key="10">
    <source>
        <dbReference type="PROSITE-ProRule" id="PRU01360"/>
    </source>
</evidence>
<dbReference type="AlphaFoldDB" id="A0AAP9EQA8"/>
<dbReference type="KEGG" id="gti:FXF46_02445"/>
<evidence type="ECO:0000256" key="5">
    <source>
        <dbReference type="ARBA" id="ARBA00022692"/>
    </source>
</evidence>
<dbReference type="Gene3D" id="2.40.170.20">
    <property type="entry name" value="TonB-dependent receptor, beta-barrel domain"/>
    <property type="match status" value="1"/>
</dbReference>
<organism evidence="16 17">
    <name type="scientific">Gluconobacter thailandicus</name>
    <dbReference type="NCBI Taxonomy" id="257438"/>
    <lineage>
        <taxon>Bacteria</taxon>
        <taxon>Pseudomonadati</taxon>
        <taxon>Pseudomonadota</taxon>
        <taxon>Alphaproteobacteria</taxon>
        <taxon>Acetobacterales</taxon>
        <taxon>Acetobacteraceae</taxon>
        <taxon>Gluconobacter</taxon>
    </lineage>
</organism>
<dbReference type="GO" id="GO:0015891">
    <property type="term" value="P:siderophore transport"/>
    <property type="evidence" value="ECO:0007669"/>
    <property type="project" value="InterPro"/>
</dbReference>
<dbReference type="GO" id="GO:0009279">
    <property type="term" value="C:cell outer membrane"/>
    <property type="evidence" value="ECO:0007669"/>
    <property type="project" value="UniProtKB-SubCell"/>
</dbReference>
<dbReference type="InterPro" id="IPR000531">
    <property type="entry name" value="Beta-barrel_TonB"/>
</dbReference>
<feature type="chain" id="PRO_5042836395" evidence="13">
    <location>
        <begin position="32"/>
        <end position="747"/>
    </location>
</feature>
<evidence type="ECO:0000256" key="4">
    <source>
        <dbReference type="ARBA" id="ARBA00022452"/>
    </source>
</evidence>
<keyword evidence="9 10" id="KW-0998">Cell outer membrane</keyword>
<evidence type="ECO:0000256" key="7">
    <source>
        <dbReference type="ARBA" id="ARBA00023136"/>
    </source>
</evidence>
<keyword evidence="13" id="KW-0732">Signal</keyword>
<evidence type="ECO:0000313" key="16">
    <source>
        <dbReference type="EMBL" id="QEH95249.1"/>
    </source>
</evidence>
<dbReference type="CDD" id="cd01347">
    <property type="entry name" value="ligand_gated_channel"/>
    <property type="match status" value="1"/>
</dbReference>
<dbReference type="InterPro" id="IPR037066">
    <property type="entry name" value="Plug_dom_sf"/>
</dbReference>
<comment type="subcellular location">
    <subcellularLocation>
        <location evidence="1 10">Cell outer membrane</location>
        <topology evidence="1 10">Multi-pass membrane protein</topology>
    </subcellularLocation>
</comment>
<dbReference type="Pfam" id="PF00593">
    <property type="entry name" value="TonB_dep_Rec_b-barrel"/>
    <property type="match status" value="1"/>
</dbReference>
<dbReference type="PANTHER" id="PTHR32552:SF90">
    <property type="entry name" value="METAL-PSEUDOPALINE RECEPTOR CNTO"/>
    <property type="match status" value="1"/>
</dbReference>
<keyword evidence="3 10" id="KW-0813">Transport</keyword>
<evidence type="ECO:0000256" key="3">
    <source>
        <dbReference type="ARBA" id="ARBA00022448"/>
    </source>
</evidence>
<protein>
    <submittedName>
        <fullName evidence="16">TonB-dependent siderophore receptor</fullName>
    </submittedName>
</protein>
<gene>
    <name evidence="16" type="ORF">FXF46_02445</name>
</gene>
<dbReference type="Proteomes" id="UP000323560">
    <property type="component" value="Chromosome"/>
</dbReference>
<feature type="region of interest" description="Disordered" evidence="12">
    <location>
        <begin position="32"/>
        <end position="68"/>
    </location>
</feature>
<dbReference type="InterPro" id="IPR010105">
    <property type="entry name" value="TonB_sidphr_rcpt"/>
</dbReference>
<evidence type="ECO:0000256" key="11">
    <source>
        <dbReference type="RuleBase" id="RU003357"/>
    </source>
</evidence>
<evidence type="ECO:0000259" key="15">
    <source>
        <dbReference type="Pfam" id="PF07715"/>
    </source>
</evidence>
<dbReference type="PANTHER" id="PTHR32552">
    <property type="entry name" value="FERRICHROME IRON RECEPTOR-RELATED"/>
    <property type="match status" value="1"/>
</dbReference>
<dbReference type="InterPro" id="IPR036942">
    <property type="entry name" value="Beta-barrel_TonB_sf"/>
</dbReference>
<reference evidence="16 17" key="1">
    <citation type="submission" date="2019-08" db="EMBL/GenBank/DDBJ databases">
        <title>Gluconobacter frateurii HD924 genome.</title>
        <authorList>
            <person name="Liu Y."/>
            <person name="Zhang P."/>
        </authorList>
    </citation>
    <scope>NUCLEOTIDE SEQUENCE [LARGE SCALE GENOMIC DNA]</scope>
    <source>
        <strain evidence="16 17">HD924</strain>
    </source>
</reference>
<comment type="similarity">
    <text evidence="2 10 11">Belongs to the TonB-dependent receptor family.</text>
</comment>
<feature type="compositionally biased region" description="Polar residues" evidence="12">
    <location>
        <begin position="59"/>
        <end position="68"/>
    </location>
</feature>
<dbReference type="EMBL" id="CP043043">
    <property type="protein sequence ID" value="QEH95249.1"/>
    <property type="molecule type" value="Genomic_DNA"/>
</dbReference>
<accession>A0AAP9EQA8</accession>
<keyword evidence="6 11" id="KW-0798">TonB box</keyword>